<name>A0A8K1FMW5_PYTOL</name>
<dbReference type="GO" id="GO:0006534">
    <property type="term" value="P:cysteine metabolic process"/>
    <property type="evidence" value="ECO:0007669"/>
    <property type="project" value="UniProtKB-ARBA"/>
</dbReference>
<dbReference type="GO" id="GO:0009069">
    <property type="term" value="P:serine family amino acid metabolic process"/>
    <property type="evidence" value="ECO:0007669"/>
    <property type="project" value="UniProtKB-ARBA"/>
</dbReference>
<sequence>MNPCGSVKDRAAKRMILDAEARGMLKPGMTIVERTSGNTGTALALLGASRGYKVIATMPSIVVKAKSDSLRGLGADVHLQKSGAILDKENHFYHVAHRLSRENDDVVFLNQFDNLVNMRAHYESTGPEIWHQTNGKVDGFVCASGTAGTIAGVSKFLKEKNPGCVVWVIDQEEMICAAKLANGSSKSELVDGIEIFPVVGLGPIIAEGIAVPFVTRNFHEARIDSGIVGSNLEVVSIAHLLLKHDVIFVGPSAALNVLGAVKMAQKLGPGHTIVTVLCDGGERYRSKLYNDEWLQGQNWMPTLSNPPALDFIKPLVMP</sequence>
<dbReference type="InterPro" id="IPR036052">
    <property type="entry name" value="TrpB-like_PALP_sf"/>
</dbReference>
<comment type="cofactor">
    <cofactor evidence="1">
        <name>pyridoxal 5'-phosphate</name>
        <dbReference type="ChEBI" id="CHEBI:597326"/>
    </cofactor>
</comment>
<dbReference type="InterPro" id="IPR001926">
    <property type="entry name" value="TrpB-like_PALP"/>
</dbReference>
<dbReference type="OrthoDB" id="10259545at2759"/>
<reference evidence="5" key="1">
    <citation type="submission" date="2019-03" db="EMBL/GenBank/DDBJ databases">
        <title>Long read genome sequence of the mycoparasitic Pythium oligandrum ATCC 38472 isolated from sugarbeet rhizosphere.</title>
        <authorList>
            <person name="Gaulin E."/>
        </authorList>
    </citation>
    <scope>NUCLEOTIDE SEQUENCE</scope>
    <source>
        <strain evidence="5">ATCC 38472_TT</strain>
    </source>
</reference>
<dbReference type="FunFam" id="3.40.50.1100:FF:000003">
    <property type="entry name" value="Cystathionine beta-synthase"/>
    <property type="match status" value="1"/>
</dbReference>
<keyword evidence="6" id="KW-1185">Reference proteome</keyword>
<evidence type="ECO:0000313" key="5">
    <source>
        <dbReference type="EMBL" id="TMW66704.1"/>
    </source>
</evidence>
<organism evidence="5 6">
    <name type="scientific">Pythium oligandrum</name>
    <name type="common">Mycoparasitic fungus</name>
    <dbReference type="NCBI Taxonomy" id="41045"/>
    <lineage>
        <taxon>Eukaryota</taxon>
        <taxon>Sar</taxon>
        <taxon>Stramenopiles</taxon>
        <taxon>Oomycota</taxon>
        <taxon>Peronosporomycetes</taxon>
        <taxon>Pythiales</taxon>
        <taxon>Pythiaceae</taxon>
        <taxon>Pythium</taxon>
    </lineage>
</organism>
<gene>
    <name evidence="5" type="ORF">Poli38472_014016</name>
</gene>
<evidence type="ECO:0000259" key="4">
    <source>
        <dbReference type="Pfam" id="PF00291"/>
    </source>
</evidence>
<keyword evidence="3" id="KW-0663">Pyridoxal phosphate</keyword>
<evidence type="ECO:0000256" key="3">
    <source>
        <dbReference type="ARBA" id="ARBA00022898"/>
    </source>
</evidence>
<dbReference type="CDD" id="cd01561">
    <property type="entry name" value="CBS_like"/>
    <property type="match status" value="1"/>
</dbReference>
<comment type="caution">
    <text evidence="5">The sequence shown here is derived from an EMBL/GenBank/DDBJ whole genome shotgun (WGS) entry which is preliminary data.</text>
</comment>
<evidence type="ECO:0000256" key="2">
    <source>
        <dbReference type="ARBA" id="ARBA00007103"/>
    </source>
</evidence>
<dbReference type="Pfam" id="PF00291">
    <property type="entry name" value="PALP"/>
    <property type="match status" value="1"/>
</dbReference>
<proteinExistence type="inferred from homology"/>
<protein>
    <recommendedName>
        <fullName evidence="4">Tryptophan synthase beta chain-like PALP domain-containing protein</fullName>
    </recommendedName>
</protein>
<evidence type="ECO:0000256" key="1">
    <source>
        <dbReference type="ARBA" id="ARBA00001933"/>
    </source>
</evidence>
<comment type="similarity">
    <text evidence="2">Belongs to the cysteine synthase/cystathionine beta-synthase family.</text>
</comment>
<dbReference type="Gene3D" id="3.40.50.1100">
    <property type="match status" value="2"/>
</dbReference>
<dbReference type="GO" id="GO:0044272">
    <property type="term" value="P:sulfur compound biosynthetic process"/>
    <property type="evidence" value="ECO:0007669"/>
    <property type="project" value="UniProtKB-ARBA"/>
</dbReference>
<feature type="domain" description="Tryptophan synthase beta chain-like PALP" evidence="4">
    <location>
        <begin position="1"/>
        <end position="279"/>
    </location>
</feature>
<dbReference type="Proteomes" id="UP000794436">
    <property type="component" value="Unassembled WGS sequence"/>
</dbReference>
<dbReference type="AlphaFoldDB" id="A0A8K1FMW5"/>
<dbReference type="InterPro" id="IPR050214">
    <property type="entry name" value="Cys_Synth/Cystath_Beta-Synth"/>
</dbReference>
<dbReference type="PANTHER" id="PTHR10314">
    <property type="entry name" value="CYSTATHIONINE BETA-SYNTHASE"/>
    <property type="match status" value="1"/>
</dbReference>
<dbReference type="SUPFAM" id="SSF53686">
    <property type="entry name" value="Tryptophan synthase beta subunit-like PLP-dependent enzymes"/>
    <property type="match status" value="1"/>
</dbReference>
<evidence type="ECO:0000313" key="6">
    <source>
        <dbReference type="Proteomes" id="UP000794436"/>
    </source>
</evidence>
<accession>A0A8K1FMW5</accession>
<dbReference type="EMBL" id="SPLM01000007">
    <property type="protein sequence ID" value="TMW66704.1"/>
    <property type="molecule type" value="Genomic_DNA"/>
</dbReference>